<organism evidence="10 11">
    <name type="scientific">Vibrio quintilis</name>
    <dbReference type="NCBI Taxonomy" id="1117707"/>
    <lineage>
        <taxon>Bacteria</taxon>
        <taxon>Pseudomonadati</taxon>
        <taxon>Pseudomonadota</taxon>
        <taxon>Gammaproteobacteria</taxon>
        <taxon>Vibrionales</taxon>
        <taxon>Vibrionaceae</taxon>
        <taxon>Vibrio</taxon>
    </lineage>
</organism>
<dbReference type="InterPro" id="IPR010019">
    <property type="entry name" value="Integral_membrane_YccS"/>
</dbReference>
<dbReference type="InterPro" id="IPR010020">
    <property type="entry name" value="Integral_membrane_YCCS_YHJK"/>
</dbReference>
<feature type="domain" description="Integral membrane bound transporter" evidence="9">
    <location>
        <begin position="406"/>
        <end position="526"/>
    </location>
</feature>
<dbReference type="STRING" id="1117707.VQ7734_01185"/>
<sequence>MKLFEHFPEHRVKKTLRHTVLILIAFLGAIIPAGSYGLTTWINPLILGIIAAALTEQNDNLPGRLKAICLTLLCFLIATLSIELLFHSPVLFAAGLALSTFSFIMLGAISSRYATIAFGSLLIAVYTMIGTSAAEHPSFWLQPALLLSGACWYYLLSVIWLLLFPSQSIQQSLSDVFLNLADYFDLKSEMFHPVSGFQIQPYRIKEANLNTAIVLTLNQCKATLLAHCKKGHLQTTSDHFLNIYFLAQDIHERISSTHSRYYELTHHFSRSDILFRFKYLLAEQAKACRDIARDLATNDSYQHQTSSALALDELQLSIQHLNHQQEAIPDALLTQINYLFNNLTTIEKQLCNIENPEAHQFMEGELSDTDPHTLKNMWQRIQASLNPESLLFRHAVRMSLALTAGYIILQSFHLELGYWILLTTLFVCQPNFSATRKRIRLRVIGTVSGLIAGGALMPLFSSYEVQLAFIVFSGVMFFVFRLNKYGYATGFITMLVLFCFNQSGTGMEIILPRLTDTFIGCGLAVIAVTYILPDWQADRLPQVMAEAILTNKNYLDQIIAQYRIGKQDTLRYRIARRNAHDQDAALTTAINNMLAEPDKYKKAEEESFRFLTLNHALLSYISALGAHRTRLDNHITHRLILDAHRTIHQHLEALADKLLGQSKRHELSPPEEAGLKARLEAWREQDGSSVQLVLQQLYLIHRILPELHHLAGKLYLPEGETQPTE</sequence>
<feature type="transmembrane region" description="Helical" evidence="7">
    <location>
        <begin position="92"/>
        <end position="109"/>
    </location>
</feature>
<accession>A0A1M7YSA0</accession>
<feature type="transmembrane region" description="Helical" evidence="7">
    <location>
        <begin position="487"/>
        <end position="504"/>
    </location>
</feature>
<evidence type="ECO:0000256" key="7">
    <source>
        <dbReference type="SAM" id="Phobius"/>
    </source>
</evidence>
<evidence type="ECO:0000256" key="4">
    <source>
        <dbReference type="ARBA" id="ARBA00022989"/>
    </source>
</evidence>
<evidence type="ECO:0000313" key="11">
    <source>
        <dbReference type="Proteomes" id="UP000184600"/>
    </source>
</evidence>
<keyword evidence="2" id="KW-1003">Cell membrane</keyword>
<dbReference type="Proteomes" id="UP000184600">
    <property type="component" value="Unassembled WGS sequence"/>
</dbReference>
<reference evidence="11" key="1">
    <citation type="submission" date="2016-12" db="EMBL/GenBank/DDBJ databases">
        <authorList>
            <person name="Rodrigo-Torres L."/>
            <person name="Arahal R.D."/>
            <person name="Lucena T."/>
        </authorList>
    </citation>
    <scope>NUCLEOTIDE SEQUENCE [LARGE SCALE GENOMIC DNA]</scope>
</reference>
<evidence type="ECO:0000256" key="6">
    <source>
        <dbReference type="ARBA" id="ARBA00043993"/>
    </source>
</evidence>
<feature type="transmembrane region" description="Helical" evidence="7">
    <location>
        <begin position="510"/>
        <end position="532"/>
    </location>
</feature>
<dbReference type="Pfam" id="PF13515">
    <property type="entry name" value="FUSC_2"/>
    <property type="match status" value="1"/>
</dbReference>
<evidence type="ECO:0000259" key="8">
    <source>
        <dbReference type="Pfam" id="PF12805"/>
    </source>
</evidence>
<dbReference type="InterPro" id="IPR049453">
    <property type="entry name" value="Memb_transporter_dom"/>
</dbReference>
<evidence type="ECO:0000256" key="5">
    <source>
        <dbReference type="ARBA" id="ARBA00023136"/>
    </source>
</evidence>
<proteinExistence type="inferred from homology"/>
<dbReference type="NCBIfam" id="TIGR01667">
    <property type="entry name" value="YCCS_YHFK"/>
    <property type="match status" value="1"/>
</dbReference>
<dbReference type="RefSeq" id="WP_073580463.1">
    <property type="nucleotide sequence ID" value="NZ_AP024898.1"/>
</dbReference>
<dbReference type="GO" id="GO:0005886">
    <property type="term" value="C:plasma membrane"/>
    <property type="evidence" value="ECO:0007669"/>
    <property type="project" value="UniProtKB-SubCell"/>
</dbReference>
<keyword evidence="3 7" id="KW-0812">Transmembrane</keyword>
<evidence type="ECO:0000256" key="3">
    <source>
        <dbReference type="ARBA" id="ARBA00022692"/>
    </source>
</evidence>
<dbReference type="PANTHER" id="PTHR30509">
    <property type="entry name" value="P-HYDROXYBENZOIC ACID EFFLUX PUMP SUBUNIT-RELATED"/>
    <property type="match status" value="1"/>
</dbReference>
<evidence type="ECO:0000256" key="1">
    <source>
        <dbReference type="ARBA" id="ARBA00004651"/>
    </source>
</evidence>
<dbReference type="NCBIfam" id="TIGR01666">
    <property type="entry name" value="YCCS"/>
    <property type="match status" value="1"/>
</dbReference>
<evidence type="ECO:0000259" key="9">
    <source>
        <dbReference type="Pfam" id="PF13515"/>
    </source>
</evidence>
<protein>
    <submittedName>
        <fullName evidence="10">Inner membrane protein YccS</fullName>
    </submittedName>
</protein>
<name>A0A1M7YSA0_9VIBR</name>
<dbReference type="PANTHER" id="PTHR30509:SF8">
    <property type="entry name" value="INNER MEMBRANE PROTEIN YCCS"/>
    <property type="match status" value="1"/>
</dbReference>
<feature type="transmembrane region" description="Helical" evidence="7">
    <location>
        <begin position="116"/>
        <end position="134"/>
    </location>
</feature>
<evidence type="ECO:0000313" key="10">
    <source>
        <dbReference type="EMBL" id="SHO55455.1"/>
    </source>
</evidence>
<dbReference type="AlphaFoldDB" id="A0A1M7YSA0"/>
<dbReference type="EMBL" id="FRFG01000014">
    <property type="protein sequence ID" value="SHO55455.1"/>
    <property type="molecule type" value="Genomic_DNA"/>
</dbReference>
<comment type="subcellular location">
    <subcellularLocation>
        <location evidence="1">Cell membrane</location>
        <topology evidence="1">Multi-pass membrane protein</topology>
    </subcellularLocation>
</comment>
<dbReference type="InterPro" id="IPR032692">
    <property type="entry name" value="YccS_N"/>
</dbReference>
<keyword evidence="5 7" id="KW-0472">Membrane</keyword>
<feature type="transmembrane region" description="Helical" evidence="7">
    <location>
        <begin position="15"/>
        <end position="32"/>
    </location>
</feature>
<feature type="transmembrane region" description="Helical" evidence="7">
    <location>
        <begin position="140"/>
        <end position="164"/>
    </location>
</feature>
<feature type="domain" description="Integral membrane protein YccS N-terminal" evidence="8">
    <location>
        <begin position="68"/>
        <end position="350"/>
    </location>
</feature>
<comment type="similarity">
    <text evidence="6">Belongs to the YccS/YhfK family.</text>
</comment>
<keyword evidence="11" id="KW-1185">Reference proteome</keyword>
<dbReference type="Pfam" id="PF12805">
    <property type="entry name" value="FUSC-like"/>
    <property type="match status" value="1"/>
</dbReference>
<feature type="transmembrane region" description="Helical" evidence="7">
    <location>
        <begin position="439"/>
        <end position="457"/>
    </location>
</feature>
<gene>
    <name evidence="10" type="primary">yccS</name>
    <name evidence="10" type="ORF">VQ7734_01185</name>
</gene>
<dbReference type="OrthoDB" id="8670769at2"/>
<keyword evidence="4 7" id="KW-1133">Transmembrane helix</keyword>
<evidence type="ECO:0000256" key="2">
    <source>
        <dbReference type="ARBA" id="ARBA00022475"/>
    </source>
</evidence>